<protein>
    <submittedName>
        <fullName evidence="1">Uncharacterized protein</fullName>
    </submittedName>
</protein>
<proteinExistence type="predicted"/>
<organism evidence="1 2">
    <name type="scientific">Porphyromonas cangingivalis</name>
    <dbReference type="NCBI Taxonomy" id="36874"/>
    <lineage>
        <taxon>Bacteria</taxon>
        <taxon>Pseudomonadati</taxon>
        <taxon>Bacteroidota</taxon>
        <taxon>Bacteroidia</taxon>
        <taxon>Bacteroidales</taxon>
        <taxon>Porphyromonadaceae</taxon>
        <taxon>Porphyromonas</taxon>
    </lineage>
</organism>
<evidence type="ECO:0000313" key="1">
    <source>
        <dbReference type="EMBL" id="SJZ46768.1"/>
    </source>
</evidence>
<gene>
    <name evidence="1" type="ORF">SAMN02745205_00885</name>
</gene>
<accession>A0A1T4KWN9</accession>
<name>A0A1T4KWN9_PORCN</name>
<dbReference type="Proteomes" id="UP000189956">
    <property type="component" value="Unassembled WGS sequence"/>
</dbReference>
<sequence length="359" mass="41678">MTVTLLMLLSCEGKKQQTNEITPEQIEAGAKWIERLIVNDDHEVVIDKIDYDKVMSPRFLEFFGEAMTVYGPSDMTDEEYQVAEQEYKKKWEGIYPLKEDDYALFGVGNGETMSLYDLKITHKEGLSYDVYIYYDERISTLTEVTLIPHEEAFLIDYAAMHFFDKPVLHGKEGDLLYRTVEERSEKASAFEALVEAHGGSFPEGLMAEFGDLSDPETCIKKWGAPAFESKILSGEYDYTYLEHGITQFLSYKYDNFSVTWAVYKTDMALPPTLHRFLTDRKGFGFGGICIGVPEWDKERVATYLRRWFAEERVTLYPKDDFYDERLVVALSDDVHIEMTVYFSEDGLVRLMLFDRDNRF</sequence>
<reference evidence="1 2" key="1">
    <citation type="submission" date="2017-02" db="EMBL/GenBank/DDBJ databases">
        <authorList>
            <person name="Peterson S.W."/>
        </authorList>
    </citation>
    <scope>NUCLEOTIDE SEQUENCE [LARGE SCALE GENOMIC DNA]</scope>
    <source>
        <strain evidence="1 2">ATCC 700135</strain>
    </source>
</reference>
<dbReference type="EMBL" id="FUWL01000006">
    <property type="protein sequence ID" value="SJZ46768.1"/>
    <property type="molecule type" value="Genomic_DNA"/>
</dbReference>
<dbReference type="AlphaFoldDB" id="A0A1T4KWN9"/>
<evidence type="ECO:0000313" key="2">
    <source>
        <dbReference type="Proteomes" id="UP000189956"/>
    </source>
</evidence>